<reference evidence="4" key="1">
    <citation type="journal article" date="2014" name="Proc. Natl. Acad. Sci. U.S.A.">
        <title>Extensive sampling of basidiomycete genomes demonstrates inadequacy of the white-rot/brown-rot paradigm for wood decay fungi.</title>
        <authorList>
            <person name="Riley R."/>
            <person name="Salamov A.A."/>
            <person name="Brown D.W."/>
            <person name="Nagy L.G."/>
            <person name="Floudas D."/>
            <person name="Held B.W."/>
            <person name="Levasseur A."/>
            <person name="Lombard V."/>
            <person name="Morin E."/>
            <person name="Otillar R."/>
            <person name="Lindquist E.A."/>
            <person name="Sun H."/>
            <person name="LaButti K.M."/>
            <person name="Schmutz J."/>
            <person name="Jabbour D."/>
            <person name="Luo H."/>
            <person name="Baker S.E."/>
            <person name="Pisabarro A.G."/>
            <person name="Walton J.D."/>
            <person name="Blanchette R.A."/>
            <person name="Henrissat B."/>
            <person name="Martin F."/>
            <person name="Cullen D."/>
            <person name="Hibbett D.S."/>
            <person name="Grigoriev I.V."/>
        </authorList>
    </citation>
    <scope>NUCLEOTIDE SEQUENCE [LARGE SCALE GENOMIC DNA]</scope>
    <source>
        <strain evidence="4">CBS 339.88</strain>
    </source>
</reference>
<dbReference type="Pfam" id="PF09949">
    <property type="entry name" value="APP1_cat"/>
    <property type="match status" value="1"/>
</dbReference>
<feature type="domain" description="Phosphatidate phosphatase APP1 catalytic" evidence="2">
    <location>
        <begin position="179"/>
        <end position="337"/>
    </location>
</feature>
<dbReference type="InterPro" id="IPR019236">
    <property type="entry name" value="APP1_cat"/>
</dbReference>
<sequence>MQLAKTLLSLALVATHINALPTSQQSRGVLDFANILDEILVFDSPAFPDPINPANTLMSVQTFVSLRQINLSPVTAAVTGILASLGINVGDSLNILQDRLKLFGAVGLPGKSATLSIPGCSHVVKTAQTSGSDLGLSLETASLGKCSNSKEFTATASLGGILNDRNASASIFSSPDSGFGVISDIDDTVKVSYVLDKVALLKATLLEDPKAVTGMPELYASLAKSLNDPQFVYVSGSPFQLYPFLKNFIDTAFSASKGPFLVQNLTLVNPAEVIEFISNSDTNTETFKLAMIDRLKGMYPNKKWLAIGDSTQRDPEVYGESFRKFGPSTIVCSWIRRVDGANNTDARFASAFAGVPANKFRIYTDADIPNLANINVAGGEC</sequence>
<dbReference type="Proteomes" id="UP000027222">
    <property type="component" value="Unassembled WGS sequence"/>
</dbReference>
<evidence type="ECO:0000313" key="4">
    <source>
        <dbReference type="Proteomes" id="UP000027222"/>
    </source>
</evidence>
<evidence type="ECO:0000259" key="2">
    <source>
        <dbReference type="Pfam" id="PF09949"/>
    </source>
</evidence>
<accession>A0A067T2A5</accession>
<proteinExistence type="predicted"/>
<dbReference type="OrthoDB" id="414243at2759"/>
<name>A0A067T2A5_GALM3</name>
<dbReference type="GO" id="GO:0030479">
    <property type="term" value="C:actin cortical patch"/>
    <property type="evidence" value="ECO:0007669"/>
    <property type="project" value="TreeGrafter"/>
</dbReference>
<dbReference type="STRING" id="685588.A0A067T2A5"/>
<organism evidence="3 4">
    <name type="scientific">Galerina marginata (strain CBS 339.88)</name>
    <dbReference type="NCBI Taxonomy" id="685588"/>
    <lineage>
        <taxon>Eukaryota</taxon>
        <taxon>Fungi</taxon>
        <taxon>Dikarya</taxon>
        <taxon>Basidiomycota</taxon>
        <taxon>Agaricomycotina</taxon>
        <taxon>Agaricomycetes</taxon>
        <taxon>Agaricomycetidae</taxon>
        <taxon>Agaricales</taxon>
        <taxon>Agaricineae</taxon>
        <taxon>Strophariaceae</taxon>
        <taxon>Galerina</taxon>
    </lineage>
</organism>
<evidence type="ECO:0000256" key="1">
    <source>
        <dbReference type="SAM" id="SignalP"/>
    </source>
</evidence>
<dbReference type="AlphaFoldDB" id="A0A067T2A5"/>
<dbReference type="PANTHER" id="PTHR28208:SF1">
    <property type="entry name" value="FILAMENT ORGANIZATION PROTEIN APP1-LIKE, PUTATIVE (AFU_ORTHOLOGUE AFUA_1G06650)-RELATED"/>
    <property type="match status" value="1"/>
</dbReference>
<dbReference type="PANTHER" id="PTHR28208">
    <property type="entry name" value="PHOSPHATIDATE PHOSPHATASE APP1"/>
    <property type="match status" value="1"/>
</dbReference>
<keyword evidence="1" id="KW-0732">Signal</keyword>
<keyword evidence="4" id="KW-1185">Reference proteome</keyword>
<evidence type="ECO:0000313" key="3">
    <source>
        <dbReference type="EMBL" id="KDR77320.1"/>
    </source>
</evidence>
<dbReference type="EMBL" id="KL142377">
    <property type="protein sequence ID" value="KDR77320.1"/>
    <property type="molecule type" value="Genomic_DNA"/>
</dbReference>
<gene>
    <name evidence="3" type="ORF">GALMADRAFT_66735</name>
</gene>
<dbReference type="HOGENOM" id="CLU_030283_0_0_1"/>
<dbReference type="InterPro" id="IPR052935">
    <property type="entry name" value="Mg2+_PAP"/>
</dbReference>
<feature type="chain" id="PRO_5001646452" description="Phosphatidate phosphatase APP1 catalytic domain-containing protein" evidence="1">
    <location>
        <begin position="20"/>
        <end position="381"/>
    </location>
</feature>
<feature type="signal peptide" evidence="1">
    <location>
        <begin position="1"/>
        <end position="19"/>
    </location>
</feature>
<protein>
    <recommendedName>
        <fullName evidence="2">Phosphatidate phosphatase APP1 catalytic domain-containing protein</fullName>
    </recommendedName>
</protein>
<dbReference type="GO" id="GO:0008195">
    <property type="term" value="F:phosphatidate phosphatase activity"/>
    <property type="evidence" value="ECO:0007669"/>
    <property type="project" value="InterPro"/>
</dbReference>